<dbReference type="AlphaFoldDB" id="A0ABD1GFY2"/>
<evidence type="ECO:0000313" key="3">
    <source>
        <dbReference type="Proteomes" id="UP001567538"/>
    </source>
</evidence>
<organism evidence="2 3">
    <name type="scientific">Salvia divinorum</name>
    <name type="common">Maria pastora</name>
    <name type="synonym">Diviner's sage</name>
    <dbReference type="NCBI Taxonomy" id="28513"/>
    <lineage>
        <taxon>Eukaryota</taxon>
        <taxon>Viridiplantae</taxon>
        <taxon>Streptophyta</taxon>
        <taxon>Embryophyta</taxon>
        <taxon>Tracheophyta</taxon>
        <taxon>Spermatophyta</taxon>
        <taxon>Magnoliopsida</taxon>
        <taxon>eudicotyledons</taxon>
        <taxon>Gunneridae</taxon>
        <taxon>Pentapetalae</taxon>
        <taxon>asterids</taxon>
        <taxon>lamiids</taxon>
        <taxon>Lamiales</taxon>
        <taxon>Lamiaceae</taxon>
        <taxon>Nepetoideae</taxon>
        <taxon>Mentheae</taxon>
        <taxon>Salviinae</taxon>
        <taxon>Salvia</taxon>
        <taxon>Salvia subgen. Calosphace</taxon>
    </lineage>
</organism>
<keyword evidence="3" id="KW-1185">Reference proteome</keyword>
<feature type="chain" id="PRO_5044806812" evidence="1">
    <location>
        <begin position="27"/>
        <end position="72"/>
    </location>
</feature>
<comment type="caution">
    <text evidence="2">The sequence shown here is derived from an EMBL/GenBank/DDBJ whole genome shotgun (WGS) entry which is preliminary data.</text>
</comment>
<protein>
    <submittedName>
        <fullName evidence="2">Uncharacterized protein</fullName>
    </submittedName>
</protein>
<sequence length="72" mass="8160">MGLKAIAFVGLLLTMFLLIPSQVAEARQFNLISTAQVEDRQIFDFTKTVRTLKTDQYEDIPTYPQAPCKYGC</sequence>
<evidence type="ECO:0000256" key="1">
    <source>
        <dbReference type="SAM" id="SignalP"/>
    </source>
</evidence>
<accession>A0ABD1GFY2</accession>
<keyword evidence="1" id="KW-0732">Signal</keyword>
<gene>
    <name evidence="2" type="ORF">AAHA92_20040</name>
</gene>
<dbReference type="EMBL" id="JBEAFC010000008">
    <property type="protein sequence ID" value="KAL1543021.1"/>
    <property type="molecule type" value="Genomic_DNA"/>
</dbReference>
<proteinExistence type="predicted"/>
<evidence type="ECO:0000313" key="2">
    <source>
        <dbReference type="EMBL" id="KAL1543021.1"/>
    </source>
</evidence>
<feature type="signal peptide" evidence="1">
    <location>
        <begin position="1"/>
        <end position="26"/>
    </location>
</feature>
<dbReference type="Proteomes" id="UP001567538">
    <property type="component" value="Unassembled WGS sequence"/>
</dbReference>
<name>A0ABD1GFY2_SALDI</name>
<reference evidence="2 3" key="1">
    <citation type="submission" date="2024-06" db="EMBL/GenBank/DDBJ databases">
        <title>A chromosome level genome sequence of Diviner's sage (Salvia divinorum).</title>
        <authorList>
            <person name="Ford S.A."/>
            <person name="Ro D.-K."/>
            <person name="Ness R.W."/>
            <person name="Phillips M.A."/>
        </authorList>
    </citation>
    <scope>NUCLEOTIDE SEQUENCE [LARGE SCALE GENOMIC DNA]</scope>
    <source>
        <strain evidence="2">SAF-2024a</strain>
        <tissue evidence="2">Leaf</tissue>
    </source>
</reference>